<evidence type="ECO:0000256" key="3">
    <source>
        <dbReference type="ARBA" id="ARBA00023163"/>
    </source>
</evidence>
<sequence>MDSVERHRYILKKLETEGKVSVLDLCEELDVSSVTIRKDLRFLEKSNLLYRTHGGATKENPYTKDKPVYEKEKILVEEKKRIGQKAAELVEENDSIIIASGTTMHAFARELSPSGQLTVVTASLHVAIELGKYANTDIIQLGGILRKSSSSVTGIYSESLLKDFYCSKLFLGIDGLDLDYGITTTNAMEAQLNRSMIESAQKIIVLADSTKFGRKSFSKICDLEKIDVVITDEISSVFQEALEEQGIQVIISG</sequence>
<reference evidence="5" key="2">
    <citation type="submission" date="2021-04" db="EMBL/GenBank/DDBJ databases">
        <authorList>
            <person name="Gilroy R."/>
        </authorList>
    </citation>
    <scope>NUCLEOTIDE SEQUENCE</scope>
    <source>
        <strain evidence="5">1719</strain>
    </source>
</reference>
<evidence type="ECO:0000313" key="6">
    <source>
        <dbReference type="Proteomes" id="UP000824156"/>
    </source>
</evidence>
<accession>A0A9D1W788</accession>
<keyword evidence="1" id="KW-0805">Transcription regulation</keyword>
<dbReference type="SMART" id="SM00420">
    <property type="entry name" value="HTH_DEOR"/>
    <property type="match status" value="1"/>
</dbReference>
<evidence type="ECO:0000256" key="2">
    <source>
        <dbReference type="ARBA" id="ARBA00023125"/>
    </source>
</evidence>
<dbReference type="PROSITE" id="PS00894">
    <property type="entry name" value="HTH_DEOR_1"/>
    <property type="match status" value="1"/>
</dbReference>
<dbReference type="Proteomes" id="UP000824156">
    <property type="component" value="Unassembled WGS sequence"/>
</dbReference>
<dbReference type="SMART" id="SM01134">
    <property type="entry name" value="DeoRC"/>
    <property type="match status" value="1"/>
</dbReference>
<dbReference type="EMBL" id="DXEZ01000036">
    <property type="protein sequence ID" value="HIX53644.1"/>
    <property type="molecule type" value="Genomic_DNA"/>
</dbReference>
<protein>
    <submittedName>
        <fullName evidence="5">DeoR/GlpR family DNA-binding transcription regulator</fullName>
    </submittedName>
</protein>
<organism evidence="5 6">
    <name type="scientific">Candidatus Sphingobacterium stercoripullorum</name>
    <dbReference type="NCBI Taxonomy" id="2838759"/>
    <lineage>
        <taxon>Bacteria</taxon>
        <taxon>Pseudomonadati</taxon>
        <taxon>Bacteroidota</taxon>
        <taxon>Sphingobacteriia</taxon>
        <taxon>Sphingobacteriales</taxon>
        <taxon>Sphingobacteriaceae</taxon>
        <taxon>Sphingobacterium</taxon>
    </lineage>
</organism>
<dbReference type="PRINTS" id="PR00037">
    <property type="entry name" value="HTHLACR"/>
</dbReference>
<dbReference type="InterPro" id="IPR018356">
    <property type="entry name" value="Tscrpt_reg_HTH_DeoR_CS"/>
</dbReference>
<dbReference type="InterPro" id="IPR050313">
    <property type="entry name" value="Carb_Metab_HTH_regulators"/>
</dbReference>
<comment type="caution">
    <text evidence="5">The sequence shown here is derived from an EMBL/GenBank/DDBJ whole genome shotgun (WGS) entry which is preliminary data.</text>
</comment>
<dbReference type="GO" id="GO:0003700">
    <property type="term" value="F:DNA-binding transcription factor activity"/>
    <property type="evidence" value="ECO:0007669"/>
    <property type="project" value="InterPro"/>
</dbReference>
<dbReference type="InterPro" id="IPR036388">
    <property type="entry name" value="WH-like_DNA-bd_sf"/>
</dbReference>
<dbReference type="Gene3D" id="3.40.50.1360">
    <property type="match status" value="1"/>
</dbReference>
<name>A0A9D1W788_9SPHI</name>
<dbReference type="GO" id="GO:0003677">
    <property type="term" value="F:DNA binding"/>
    <property type="evidence" value="ECO:0007669"/>
    <property type="project" value="UniProtKB-KW"/>
</dbReference>
<evidence type="ECO:0000259" key="4">
    <source>
        <dbReference type="PROSITE" id="PS51000"/>
    </source>
</evidence>
<dbReference type="InterPro" id="IPR037171">
    <property type="entry name" value="NagB/RpiA_transferase-like"/>
</dbReference>
<gene>
    <name evidence="5" type="ORF">H9853_01355</name>
</gene>
<keyword evidence="3" id="KW-0804">Transcription</keyword>
<dbReference type="PANTHER" id="PTHR30363:SF44">
    <property type="entry name" value="AGA OPERON TRANSCRIPTIONAL REPRESSOR-RELATED"/>
    <property type="match status" value="1"/>
</dbReference>
<dbReference type="InterPro" id="IPR001034">
    <property type="entry name" value="DeoR_HTH"/>
</dbReference>
<evidence type="ECO:0000256" key="1">
    <source>
        <dbReference type="ARBA" id="ARBA00023015"/>
    </source>
</evidence>
<keyword evidence="2 5" id="KW-0238">DNA-binding</keyword>
<evidence type="ECO:0000313" key="5">
    <source>
        <dbReference type="EMBL" id="HIX53644.1"/>
    </source>
</evidence>
<proteinExistence type="predicted"/>
<dbReference type="SUPFAM" id="SSF46785">
    <property type="entry name" value="Winged helix' DNA-binding domain"/>
    <property type="match status" value="1"/>
</dbReference>
<dbReference type="SUPFAM" id="SSF100950">
    <property type="entry name" value="NagB/RpiA/CoA transferase-like"/>
    <property type="match status" value="1"/>
</dbReference>
<dbReference type="PROSITE" id="PS51000">
    <property type="entry name" value="HTH_DEOR_2"/>
    <property type="match status" value="1"/>
</dbReference>
<dbReference type="AlphaFoldDB" id="A0A9D1W788"/>
<dbReference type="Gene3D" id="1.10.10.10">
    <property type="entry name" value="Winged helix-like DNA-binding domain superfamily/Winged helix DNA-binding domain"/>
    <property type="match status" value="1"/>
</dbReference>
<reference evidence="5" key="1">
    <citation type="journal article" date="2021" name="PeerJ">
        <title>Extensive microbial diversity within the chicken gut microbiome revealed by metagenomics and culture.</title>
        <authorList>
            <person name="Gilroy R."/>
            <person name="Ravi A."/>
            <person name="Getino M."/>
            <person name="Pursley I."/>
            <person name="Horton D.L."/>
            <person name="Alikhan N.F."/>
            <person name="Baker D."/>
            <person name="Gharbi K."/>
            <person name="Hall N."/>
            <person name="Watson M."/>
            <person name="Adriaenssens E.M."/>
            <person name="Foster-Nyarko E."/>
            <person name="Jarju S."/>
            <person name="Secka A."/>
            <person name="Antonio M."/>
            <person name="Oren A."/>
            <person name="Chaudhuri R.R."/>
            <person name="La Ragione R."/>
            <person name="Hildebrand F."/>
            <person name="Pallen M.J."/>
        </authorList>
    </citation>
    <scope>NUCLEOTIDE SEQUENCE</scope>
    <source>
        <strain evidence="5">1719</strain>
    </source>
</reference>
<feature type="domain" description="HTH deoR-type" evidence="4">
    <location>
        <begin position="3"/>
        <end position="58"/>
    </location>
</feature>
<dbReference type="InterPro" id="IPR036390">
    <property type="entry name" value="WH_DNA-bd_sf"/>
</dbReference>
<dbReference type="PANTHER" id="PTHR30363">
    <property type="entry name" value="HTH-TYPE TRANSCRIPTIONAL REGULATOR SRLR-RELATED"/>
    <property type="match status" value="1"/>
</dbReference>
<dbReference type="Pfam" id="PF00455">
    <property type="entry name" value="DeoRC"/>
    <property type="match status" value="1"/>
</dbReference>
<dbReference type="InterPro" id="IPR014036">
    <property type="entry name" value="DeoR-like_C"/>
</dbReference>
<dbReference type="Pfam" id="PF08220">
    <property type="entry name" value="HTH_DeoR"/>
    <property type="match status" value="1"/>
</dbReference>